<dbReference type="PANTHER" id="PTHR22761">
    <property type="entry name" value="CHARGED MULTIVESICULAR BODY PROTEIN"/>
    <property type="match status" value="1"/>
</dbReference>
<keyword evidence="3" id="KW-1185">Reference proteome</keyword>
<dbReference type="Proteomes" id="UP000054007">
    <property type="component" value="Unassembled WGS sequence"/>
</dbReference>
<dbReference type="GO" id="GO:0032511">
    <property type="term" value="P:late endosome to vacuole transport via multivesicular body sorting pathway"/>
    <property type="evidence" value="ECO:0007669"/>
    <property type="project" value="TreeGrafter"/>
</dbReference>
<evidence type="ECO:0000313" key="2">
    <source>
        <dbReference type="EMBL" id="KIY72107.1"/>
    </source>
</evidence>
<dbReference type="OrthoDB" id="10250120at2759"/>
<dbReference type="GO" id="GO:0005771">
    <property type="term" value="C:multivesicular body"/>
    <property type="evidence" value="ECO:0007669"/>
    <property type="project" value="TreeGrafter"/>
</dbReference>
<sequence>MVPDSPHLKLQSYKTSSKSRLQATYSDFTNQKTANPAAFHANVEWWRKTLESLVSQGAQASTSDRLVLVASRALLDTLKVDGVGKPIALGNVIVSIVYISALMPSSTFLSQVQSIYTRPSVIRAIPAIVGSYLIAKPLWWSLEQMNIVGQDGIFGGGDASSSTKWHGDYAVIHLIERAAEKVIEAQEDKSTGPADALYTLDSFRKEFASSVGLTDGTPMSLRDADVLLKFMERDKQVVVRQKNVVKFVTGAATTITAVDEGILELKDAVTSMYSQVDSLHKRIDSLTQRAGEALKYKRKPMALNLIRTRKQVEGLLQKRLGALENLESTLISVEAAAGDVEIMQIYAQSSATLKTILSHPSLQCDSIEATMDALADANADARDIDEAIRNGAEVASGETYDESALQNELESLLQEQLAEKAVEDERKLPSVPQDVPETTVPLGTNAKKVLVSHT</sequence>
<dbReference type="GO" id="GO:0000815">
    <property type="term" value="C:ESCRT III complex"/>
    <property type="evidence" value="ECO:0007669"/>
    <property type="project" value="TreeGrafter"/>
</dbReference>
<dbReference type="InterPro" id="IPR005024">
    <property type="entry name" value="Snf7_fam"/>
</dbReference>
<dbReference type="GO" id="GO:0006900">
    <property type="term" value="P:vesicle budding from membrane"/>
    <property type="evidence" value="ECO:0007669"/>
    <property type="project" value="TreeGrafter"/>
</dbReference>
<feature type="region of interest" description="Disordered" evidence="1">
    <location>
        <begin position="423"/>
        <end position="454"/>
    </location>
</feature>
<evidence type="ECO:0000256" key="1">
    <source>
        <dbReference type="SAM" id="MobiDB-lite"/>
    </source>
</evidence>
<gene>
    <name evidence="2" type="ORF">CYLTODRAFT_344696</name>
</gene>
<name>A0A0D7BNP3_9AGAR</name>
<dbReference type="GO" id="GO:0009898">
    <property type="term" value="C:cytoplasmic side of plasma membrane"/>
    <property type="evidence" value="ECO:0007669"/>
    <property type="project" value="TreeGrafter"/>
</dbReference>
<accession>A0A0D7BNP3</accession>
<organism evidence="2 3">
    <name type="scientific">Cylindrobasidium torrendii FP15055 ss-10</name>
    <dbReference type="NCBI Taxonomy" id="1314674"/>
    <lineage>
        <taxon>Eukaryota</taxon>
        <taxon>Fungi</taxon>
        <taxon>Dikarya</taxon>
        <taxon>Basidiomycota</taxon>
        <taxon>Agaricomycotina</taxon>
        <taxon>Agaricomycetes</taxon>
        <taxon>Agaricomycetidae</taxon>
        <taxon>Agaricales</taxon>
        <taxon>Marasmiineae</taxon>
        <taxon>Physalacriaceae</taxon>
        <taxon>Cylindrobasidium</taxon>
    </lineage>
</organism>
<reference evidence="2 3" key="1">
    <citation type="journal article" date="2015" name="Fungal Genet. Biol.">
        <title>Evolution of novel wood decay mechanisms in Agaricales revealed by the genome sequences of Fistulina hepatica and Cylindrobasidium torrendii.</title>
        <authorList>
            <person name="Floudas D."/>
            <person name="Held B.W."/>
            <person name="Riley R."/>
            <person name="Nagy L.G."/>
            <person name="Koehler G."/>
            <person name="Ransdell A.S."/>
            <person name="Younus H."/>
            <person name="Chow J."/>
            <person name="Chiniquy J."/>
            <person name="Lipzen A."/>
            <person name="Tritt A."/>
            <person name="Sun H."/>
            <person name="Haridas S."/>
            <person name="LaButti K."/>
            <person name="Ohm R.A."/>
            <person name="Kues U."/>
            <person name="Blanchette R.A."/>
            <person name="Grigoriev I.V."/>
            <person name="Minto R.E."/>
            <person name="Hibbett D.S."/>
        </authorList>
    </citation>
    <scope>NUCLEOTIDE SEQUENCE [LARGE SCALE GENOMIC DNA]</scope>
    <source>
        <strain evidence="2 3">FP15055 ss-10</strain>
    </source>
</reference>
<dbReference type="STRING" id="1314674.A0A0D7BNP3"/>
<dbReference type="PANTHER" id="PTHR22761:SF96">
    <property type="entry name" value="BCDNA.GH08385"/>
    <property type="match status" value="1"/>
</dbReference>
<protein>
    <recommendedName>
        <fullName evidence="4">Snf7-domain-containing protein</fullName>
    </recommendedName>
</protein>
<dbReference type="Gene3D" id="6.10.140.1230">
    <property type="match status" value="1"/>
</dbReference>
<evidence type="ECO:0000313" key="3">
    <source>
        <dbReference type="Proteomes" id="UP000054007"/>
    </source>
</evidence>
<dbReference type="EMBL" id="KN880447">
    <property type="protein sequence ID" value="KIY72107.1"/>
    <property type="molecule type" value="Genomic_DNA"/>
</dbReference>
<evidence type="ECO:0008006" key="4">
    <source>
        <dbReference type="Google" id="ProtNLM"/>
    </source>
</evidence>
<proteinExistence type="predicted"/>
<dbReference type="AlphaFoldDB" id="A0A0D7BNP3"/>
<dbReference type="Pfam" id="PF03357">
    <property type="entry name" value="Snf7"/>
    <property type="match status" value="1"/>
</dbReference>